<organism evidence="1 2">
    <name type="scientific">Turnera subulata</name>
    <dbReference type="NCBI Taxonomy" id="218843"/>
    <lineage>
        <taxon>Eukaryota</taxon>
        <taxon>Viridiplantae</taxon>
        <taxon>Streptophyta</taxon>
        <taxon>Embryophyta</taxon>
        <taxon>Tracheophyta</taxon>
        <taxon>Spermatophyta</taxon>
        <taxon>Magnoliopsida</taxon>
        <taxon>eudicotyledons</taxon>
        <taxon>Gunneridae</taxon>
        <taxon>Pentapetalae</taxon>
        <taxon>rosids</taxon>
        <taxon>fabids</taxon>
        <taxon>Malpighiales</taxon>
        <taxon>Passifloraceae</taxon>
        <taxon>Turnera</taxon>
    </lineage>
</organism>
<gene>
    <name evidence="1" type="ORF">Tsubulata_005531</name>
</gene>
<sequence>MVYKVAMMVRLGINSRSSSFLTASSASIASSYASSSPSEAFCFLELIASCICTLSSLESMTKVSTHFINFSMGSVSLARFPFLVDTDPSVCCPVVTGVGLVLRGVAASFSSTFSFSVGTASASSATFSVPLSFSSCCSWRHFSLSLFLVIFATPEA</sequence>
<evidence type="ECO:0000313" key="1">
    <source>
        <dbReference type="EMBL" id="KAJ4836665.1"/>
    </source>
</evidence>
<protein>
    <submittedName>
        <fullName evidence="1">Uncharacterized protein</fullName>
    </submittedName>
</protein>
<reference evidence="1" key="1">
    <citation type="submission" date="2022-02" db="EMBL/GenBank/DDBJ databases">
        <authorList>
            <person name="Henning P.M."/>
            <person name="McCubbin A.G."/>
            <person name="Shore J.S."/>
        </authorList>
    </citation>
    <scope>NUCLEOTIDE SEQUENCE</scope>
    <source>
        <strain evidence="1">F60SS</strain>
        <tissue evidence="1">Leaves</tissue>
    </source>
</reference>
<reference evidence="1" key="2">
    <citation type="journal article" date="2023" name="Plants (Basel)">
        <title>Annotation of the Turnera subulata (Passifloraceae) Draft Genome Reveals the S-Locus Evolved after the Divergence of Turneroideae from Passifloroideae in a Stepwise Manner.</title>
        <authorList>
            <person name="Henning P.M."/>
            <person name="Roalson E.H."/>
            <person name="Mir W."/>
            <person name="McCubbin A.G."/>
            <person name="Shore J.S."/>
        </authorList>
    </citation>
    <scope>NUCLEOTIDE SEQUENCE</scope>
    <source>
        <strain evidence="1">F60SS</strain>
    </source>
</reference>
<keyword evidence="2" id="KW-1185">Reference proteome</keyword>
<dbReference type="Proteomes" id="UP001141552">
    <property type="component" value="Unassembled WGS sequence"/>
</dbReference>
<dbReference type="AlphaFoldDB" id="A0A9Q0FS41"/>
<proteinExistence type="predicted"/>
<comment type="caution">
    <text evidence="1">The sequence shown here is derived from an EMBL/GenBank/DDBJ whole genome shotgun (WGS) entry which is preliminary data.</text>
</comment>
<name>A0A9Q0FS41_9ROSI</name>
<evidence type="ECO:0000313" key="2">
    <source>
        <dbReference type="Proteomes" id="UP001141552"/>
    </source>
</evidence>
<accession>A0A9Q0FS41</accession>
<dbReference type="EMBL" id="JAKUCV010004051">
    <property type="protein sequence ID" value="KAJ4836665.1"/>
    <property type="molecule type" value="Genomic_DNA"/>
</dbReference>